<evidence type="ECO:0000313" key="3">
    <source>
        <dbReference type="Proteomes" id="UP000026921"/>
    </source>
</evidence>
<name>A0A837ADK0_9LACO</name>
<organism evidence="2 3">
    <name type="scientific">Apilactobacillus kunkeei EFB6</name>
    <dbReference type="NCBI Taxonomy" id="1419324"/>
    <lineage>
        <taxon>Bacteria</taxon>
        <taxon>Bacillati</taxon>
        <taxon>Bacillota</taxon>
        <taxon>Bacilli</taxon>
        <taxon>Lactobacillales</taxon>
        <taxon>Lactobacillaceae</taxon>
        <taxon>Apilactobacillus</taxon>
    </lineage>
</organism>
<dbReference type="RefSeq" id="WP_034535037.1">
    <property type="nucleotide sequence ID" value="NZ_AZBY01000024.1"/>
</dbReference>
<keyword evidence="1" id="KW-0175">Coiled coil</keyword>
<evidence type="ECO:0000256" key="1">
    <source>
        <dbReference type="SAM" id="Coils"/>
    </source>
</evidence>
<comment type="caution">
    <text evidence="2">The sequence shown here is derived from an EMBL/GenBank/DDBJ whole genome shotgun (WGS) entry which is preliminary data.</text>
</comment>
<evidence type="ECO:0000313" key="2">
    <source>
        <dbReference type="EMBL" id="KDB00460.1"/>
    </source>
</evidence>
<dbReference type="Proteomes" id="UP000026921">
    <property type="component" value="Unassembled WGS sequence"/>
</dbReference>
<gene>
    <name evidence="2" type="ORF">LAKU_24c00100</name>
</gene>
<feature type="coiled-coil region" evidence="1">
    <location>
        <begin position="18"/>
        <end position="45"/>
    </location>
</feature>
<accession>A0A837ADK0</accession>
<sequence>MEDFQKIIDDFKRADHEYTLSVKNLKRAQKRKEKAEKEFFAFREKVDGMKSRLDILEDALDVMRDVQGYTVPDLFNPDFLRKHTSYDDCEEFFTNSGISPDQLVNFKKYPEIVNRAAKEMTDFDNFDDFLKEAILEYNLKNYGIVDIPDFIRDGTDIKTK</sequence>
<protein>
    <submittedName>
        <fullName evidence="2">Uncharacterized protein</fullName>
    </submittedName>
</protein>
<dbReference type="AlphaFoldDB" id="A0A837ADK0"/>
<dbReference type="EMBL" id="AZBY01000024">
    <property type="protein sequence ID" value="KDB00460.1"/>
    <property type="molecule type" value="Genomic_DNA"/>
</dbReference>
<reference evidence="2 3" key="1">
    <citation type="journal article" date="2015" name="Stand. Genomic Sci.">
        <title>High quality draft genome of Lactobacillus kunkeei EFB6, isolated from a German European foulbrood outbreak of honeybees.</title>
        <authorList>
            <person name="Djukic M."/>
            <person name="Poehlein A."/>
            <person name="Strauss J."/>
            <person name="Tann F.J."/>
            <person name="Leimbach A."/>
            <person name="Hoppert M."/>
            <person name="Daniel R."/>
        </authorList>
    </citation>
    <scope>NUCLEOTIDE SEQUENCE [LARGE SCALE GENOMIC DNA]</scope>
    <source>
        <strain evidence="2 3">EFB6</strain>
    </source>
</reference>
<proteinExistence type="predicted"/>